<dbReference type="InterPro" id="IPR013507">
    <property type="entry name" value="DNA_mismatch_S5_2-like"/>
</dbReference>
<dbReference type="RefSeq" id="XP_462501.2">
    <property type="nucleotide sequence ID" value="XM_462501.2"/>
</dbReference>
<dbReference type="GO" id="GO:0032389">
    <property type="term" value="C:MutLalpha complex"/>
    <property type="evidence" value="ECO:0007669"/>
    <property type="project" value="EnsemblFungi"/>
</dbReference>
<comment type="similarity">
    <text evidence="2">Belongs to the DNA mismatch repair MutL/HexB family.</text>
</comment>
<keyword evidence="4" id="KW-0234">DNA repair</keyword>
<dbReference type="PANTHER" id="PTHR10073">
    <property type="entry name" value="DNA MISMATCH REPAIR PROTEIN MLH, PMS, MUTL"/>
    <property type="match status" value="1"/>
</dbReference>
<dbReference type="GO" id="GO:0000710">
    <property type="term" value="P:meiotic mismatch repair"/>
    <property type="evidence" value="ECO:0007669"/>
    <property type="project" value="EnsemblFungi"/>
</dbReference>
<dbReference type="GO" id="GO:0032390">
    <property type="term" value="C:MutLbeta complex"/>
    <property type="evidence" value="ECO:0007669"/>
    <property type="project" value="EnsemblFungi"/>
</dbReference>
<dbReference type="Gene3D" id="3.30.230.10">
    <property type="match status" value="1"/>
</dbReference>
<dbReference type="CDD" id="cd03483">
    <property type="entry name" value="MutL_Trans_MLH1"/>
    <property type="match status" value="1"/>
</dbReference>
<keyword evidence="3" id="KW-0227">DNA damage</keyword>
<dbReference type="GO" id="GO:0005524">
    <property type="term" value="F:ATP binding"/>
    <property type="evidence" value="ECO:0007669"/>
    <property type="project" value="EnsemblFungi"/>
</dbReference>
<dbReference type="SMART" id="SM01340">
    <property type="entry name" value="DNA_mis_repair"/>
    <property type="match status" value="1"/>
</dbReference>
<dbReference type="Pfam" id="PF16413">
    <property type="entry name" value="Mlh1_C"/>
    <property type="match status" value="1"/>
</dbReference>
<dbReference type="FunCoup" id="Q6BH20">
    <property type="interactions" value="799"/>
</dbReference>
<dbReference type="HOGENOM" id="CLU_004131_2_0_1"/>
<dbReference type="eggNOG" id="KOG1979">
    <property type="taxonomic scope" value="Eukaryota"/>
</dbReference>
<organism evidence="8 9">
    <name type="scientific">Debaryomyces hansenii (strain ATCC 36239 / CBS 767 / BCRC 21394 / JCM 1990 / NBRC 0083 / IGC 2968)</name>
    <name type="common">Yeast</name>
    <name type="synonym">Torulaspora hansenii</name>
    <dbReference type="NCBI Taxonomy" id="284592"/>
    <lineage>
        <taxon>Eukaryota</taxon>
        <taxon>Fungi</taxon>
        <taxon>Dikarya</taxon>
        <taxon>Ascomycota</taxon>
        <taxon>Saccharomycotina</taxon>
        <taxon>Pichiomycetes</taxon>
        <taxon>Debaryomycetaceae</taxon>
        <taxon>Debaryomyces</taxon>
    </lineage>
</organism>
<dbReference type="VEuPathDB" id="FungiDB:DEHA2G22022g"/>
<reference evidence="8 9" key="1">
    <citation type="journal article" date="2004" name="Nature">
        <title>Genome evolution in yeasts.</title>
        <authorList>
            <consortium name="Genolevures"/>
            <person name="Dujon B."/>
            <person name="Sherman D."/>
            <person name="Fischer G."/>
            <person name="Durrens P."/>
            <person name="Casaregola S."/>
            <person name="Lafontaine I."/>
            <person name="de Montigny J."/>
            <person name="Marck C."/>
            <person name="Neuveglise C."/>
            <person name="Talla E."/>
            <person name="Goffard N."/>
            <person name="Frangeul L."/>
            <person name="Aigle M."/>
            <person name="Anthouard V."/>
            <person name="Babour A."/>
            <person name="Barbe V."/>
            <person name="Barnay S."/>
            <person name="Blanchin S."/>
            <person name="Beckerich J.M."/>
            <person name="Beyne E."/>
            <person name="Bleykasten C."/>
            <person name="Boisrame A."/>
            <person name="Boyer J."/>
            <person name="Cattolico L."/>
            <person name="Confanioleri F."/>
            <person name="de Daruvar A."/>
            <person name="Despons L."/>
            <person name="Fabre E."/>
            <person name="Fairhead C."/>
            <person name="Ferry-Dumazet H."/>
            <person name="Groppi A."/>
            <person name="Hantraye F."/>
            <person name="Hennequin C."/>
            <person name="Jauniaux N."/>
            <person name="Joyet P."/>
            <person name="Kachouri R."/>
            <person name="Kerrest A."/>
            <person name="Koszul R."/>
            <person name="Lemaire M."/>
            <person name="Lesur I."/>
            <person name="Ma L."/>
            <person name="Muller H."/>
            <person name="Nicaud J.M."/>
            <person name="Nikolski M."/>
            <person name="Oztas S."/>
            <person name="Ozier-Kalogeropoulos O."/>
            <person name="Pellenz S."/>
            <person name="Potier S."/>
            <person name="Richard G.F."/>
            <person name="Straub M.L."/>
            <person name="Suleau A."/>
            <person name="Swennene D."/>
            <person name="Tekaia F."/>
            <person name="Wesolowski-Louvel M."/>
            <person name="Westhof E."/>
            <person name="Wirth B."/>
            <person name="Zeniou-Meyer M."/>
            <person name="Zivanovic I."/>
            <person name="Bolotin-Fukuhara M."/>
            <person name="Thierry A."/>
            <person name="Bouchier C."/>
            <person name="Caudron B."/>
            <person name="Scarpelli C."/>
            <person name="Gaillardin C."/>
            <person name="Weissenbach J."/>
            <person name="Wincker P."/>
            <person name="Souciet J.L."/>
        </authorList>
    </citation>
    <scope>NUCLEOTIDE SEQUENCE [LARGE SCALE GENOMIC DNA]</scope>
    <source>
        <strain evidence="9">ATCC 36239 / CBS 767 / BCRC 21394 / JCM 1990 / NBRC 0083 / IGC 2968</strain>
    </source>
</reference>
<evidence type="ECO:0000256" key="4">
    <source>
        <dbReference type="ARBA" id="ARBA00023204"/>
    </source>
</evidence>
<dbReference type="SUPFAM" id="SSF54211">
    <property type="entry name" value="Ribosomal protein S5 domain 2-like"/>
    <property type="match status" value="1"/>
</dbReference>
<dbReference type="InterPro" id="IPR014762">
    <property type="entry name" value="DNA_mismatch_repair_CS"/>
</dbReference>
<sequence>MIDIRLARNAFLHKNSSSNIIIFSCLIISNMVDNGSMNENERQKIKHLDTSVVNRIAAGEIIIQPANALKELLENSIDAKSTMIDILIKDGGLKLLQISDNGHGINKDDMCLLCERFTTSKLSKFEDLESIATYGFRGEALASISHIARLSVITKTKSTQLAHKAYYLNGKLTNANFKADVPNVEPKPIAGKDGTQIIVEDLFYNVPSRLKTLKSKNDEFSKILDVIGRYAVHTEGVGFSCKKFGESYQVLVTRPTMTLTERIRTVFGPAVANELIDVEIKGNETVEEDYQGKYGLVRVSGAITNSNYNNKKKIQPVFFINHRLVTCEPLKRAISSIYQFFLPKGTQPFMYLSLEIEPQNLDVNVHPTKREVRFLYEDEIIEIISSKVHQLLSSIDSSRKFKTQNILSNRQDLKRSNDEFSGLPREHTLNQSSSQPAKKYRQENKLVRVDAQQSKLNTFLTGQTDSNYHGQMTKEFTQPEIIQEEIPADIENEATESRLDSQIKSNNSIDSRGVNSSLDSQFQMSNRKRMKVNLESILSLRKETTDIVHKPLTNIFNNSSYIGIIDESRRLCCFQFDVKLFMCDYSAVLYEFFYQVALSEFCNYGEITLSETLSLDELLEPLYLSVLNNDRKLQKKTDIILKIMSMKDMFMEYFQINFSYDTDGKASILALPMLLKNVKPYLSKLPYFIYRLGSRIDYENEKECLNGILREISLLYVPESISNDFTRVDTTGIPNKQEQTQEYEKQKNVVKRNELDNILEHALFPALKQRFLATENILGAVVQIADLPGLYKVFERC</sequence>
<gene>
    <name evidence="8" type="ordered locus">DEHA2G22022g</name>
</gene>
<dbReference type="PROSITE" id="PS00058">
    <property type="entry name" value="DNA_MISMATCH_REPAIR_1"/>
    <property type="match status" value="1"/>
</dbReference>
<dbReference type="KEGG" id="dha:DEHA2G22022g"/>
<feature type="domain" description="DNA mismatch repair protein S5" evidence="7">
    <location>
        <begin position="263"/>
        <end position="393"/>
    </location>
</feature>
<protein>
    <submittedName>
        <fullName evidence="8">DEHA2G22022p</fullName>
    </submittedName>
</protein>
<dbReference type="InParanoid" id="Q6BH20"/>
<evidence type="ECO:0000256" key="6">
    <source>
        <dbReference type="SAM" id="MobiDB-lite"/>
    </source>
</evidence>
<dbReference type="GO" id="GO:0007131">
    <property type="term" value="P:reciprocal meiotic recombination"/>
    <property type="evidence" value="ECO:0007669"/>
    <property type="project" value="EnsemblFungi"/>
</dbReference>
<dbReference type="InterPro" id="IPR020568">
    <property type="entry name" value="Ribosomal_Su5_D2-typ_SF"/>
</dbReference>
<dbReference type="Proteomes" id="UP000000599">
    <property type="component" value="Chromosome G"/>
</dbReference>
<keyword evidence="9" id="KW-1185">Reference proteome</keyword>
<dbReference type="GO" id="GO:0097587">
    <property type="term" value="C:MutLgamma complex"/>
    <property type="evidence" value="ECO:0007669"/>
    <property type="project" value="EnsemblFungi"/>
</dbReference>
<evidence type="ECO:0000259" key="7">
    <source>
        <dbReference type="SMART" id="SM01340"/>
    </source>
</evidence>
<dbReference type="InterPro" id="IPR032189">
    <property type="entry name" value="Mlh1_C"/>
</dbReference>
<dbReference type="InterPro" id="IPR036890">
    <property type="entry name" value="HATPase_C_sf"/>
</dbReference>
<dbReference type="FunFam" id="3.30.230.10:FF:000014">
    <property type="entry name" value="DNA mismatch repair protein Mlh1"/>
    <property type="match status" value="1"/>
</dbReference>
<dbReference type="AlphaFoldDB" id="Q6BH20"/>
<dbReference type="PROSITE" id="PS51257">
    <property type="entry name" value="PROKAR_LIPOPROTEIN"/>
    <property type="match status" value="1"/>
</dbReference>
<dbReference type="PANTHER" id="PTHR10073:SF12">
    <property type="entry name" value="DNA MISMATCH REPAIR PROTEIN MLH1"/>
    <property type="match status" value="1"/>
</dbReference>
<dbReference type="GO" id="GO:0016887">
    <property type="term" value="F:ATP hydrolysis activity"/>
    <property type="evidence" value="ECO:0007669"/>
    <property type="project" value="EnsemblFungi"/>
</dbReference>
<dbReference type="CDD" id="cd16926">
    <property type="entry name" value="HATPase_MutL-MLH-PMS-like"/>
    <property type="match status" value="1"/>
</dbReference>
<proteinExistence type="inferred from homology"/>
<feature type="compositionally biased region" description="Basic and acidic residues" evidence="6">
    <location>
        <begin position="415"/>
        <end position="428"/>
    </location>
</feature>
<dbReference type="Pfam" id="PF01119">
    <property type="entry name" value="DNA_mis_repair"/>
    <property type="match status" value="1"/>
</dbReference>
<dbReference type="NCBIfam" id="TIGR00585">
    <property type="entry name" value="mutl"/>
    <property type="match status" value="1"/>
</dbReference>
<evidence type="ECO:0000313" key="9">
    <source>
        <dbReference type="Proteomes" id="UP000000599"/>
    </source>
</evidence>
<dbReference type="GO" id="GO:0030983">
    <property type="term" value="F:mismatched DNA binding"/>
    <property type="evidence" value="ECO:0007669"/>
    <property type="project" value="InterPro"/>
</dbReference>
<dbReference type="InterPro" id="IPR038973">
    <property type="entry name" value="MutL/Mlh/Pms-like"/>
</dbReference>
<dbReference type="OrthoDB" id="10263226at2759"/>
<dbReference type="InterPro" id="IPR002099">
    <property type="entry name" value="MutL/Mlh/PMS"/>
</dbReference>
<evidence type="ECO:0000256" key="1">
    <source>
        <dbReference type="ARBA" id="ARBA00004123"/>
    </source>
</evidence>
<keyword evidence="5" id="KW-0539">Nucleus</keyword>
<evidence type="ECO:0000256" key="2">
    <source>
        <dbReference type="ARBA" id="ARBA00006082"/>
    </source>
</evidence>
<accession>Q6BH20</accession>
<dbReference type="FunFam" id="3.30.565.10:FF:000109">
    <property type="entry name" value="Related to MLH1-DNA mismatch repair protein"/>
    <property type="match status" value="1"/>
</dbReference>
<dbReference type="OMA" id="ANYHVKK"/>
<dbReference type="EMBL" id="CR382139">
    <property type="protein sequence ID" value="CAG91011.2"/>
    <property type="molecule type" value="Genomic_DNA"/>
</dbReference>
<dbReference type="Gene3D" id="3.30.565.10">
    <property type="entry name" value="Histidine kinase-like ATPase, C-terminal domain"/>
    <property type="match status" value="1"/>
</dbReference>
<comment type="subcellular location">
    <subcellularLocation>
        <location evidence="1">Nucleus</location>
    </subcellularLocation>
</comment>
<evidence type="ECO:0000313" key="8">
    <source>
        <dbReference type="EMBL" id="CAG91011.2"/>
    </source>
</evidence>
<name>Q6BH20_DEBHA</name>
<feature type="region of interest" description="Disordered" evidence="6">
    <location>
        <begin position="415"/>
        <end position="442"/>
    </location>
</feature>
<dbReference type="SUPFAM" id="SSF55874">
    <property type="entry name" value="ATPase domain of HSP90 chaperone/DNA topoisomerase II/histidine kinase"/>
    <property type="match status" value="1"/>
</dbReference>
<dbReference type="GO" id="GO:0140664">
    <property type="term" value="F:ATP-dependent DNA damage sensor activity"/>
    <property type="evidence" value="ECO:0007669"/>
    <property type="project" value="InterPro"/>
</dbReference>
<dbReference type="Pfam" id="PF13589">
    <property type="entry name" value="HATPase_c_3"/>
    <property type="match status" value="1"/>
</dbReference>
<dbReference type="GO" id="GO:0000713">
    <property type="term" value="P:meiotic heteroduplex formation"/>
    <property type="evidence" value="ECO:0007669"/>
    <property type="project" value="EnsemblFungi"/>
</dbReference>
<dbReference type="InterPro" id="IPR014721">
    <property type="entry name" value="Ribsml_uS5_D2-typ_fold_subgr"/>
</dbReference>
<dbReference type="GeneID" id="2905451"/>
<evidence type="ECO:0000256" key="3">
    <source>
        <dbReference type="ARBA" id="ARBA00022763"/>
    </source>
</evidence>
<evidence type="ECO:0000256" key="5">
    <source>
        <dbReference type="ARBA" id="ARBA00023242"/>
    </source>
</evidence>
<dbReference type="STRING" id="284592.Q6BH20"/>